<feature type="region of interest" description="Disordered" evidence="1">
    <location>
        <begin position="42"/>
        <end position="61"/>
    </location>
</feature>
<evidence type="ECO:0000313" key="2">
    <source>
        <dbReference type="EMBL" id="MRW88028.1"/>
    </source>
</evidence>
<gene>
    <name evidence="2" type="ORF">GJ698_28530</name>
</gene>
<sequence length="61" mass="6060">MQWKLRSGPEEVDGFAAAVQALADERPEEDAPVAAAIATAPPVAAPAPMPAAPTAPTAVAP</sequence>
<dbReference type="RefSeq" id="WP_208023893.1">
    <property type="nucleotide sequence ID" value="NZ_WKJL01000039.1"/>
</dbReference>
<evidence type="ECO:0000313" key="3">
    <source>
        <dbReference type="Proteomes" id="UP000439986"/>
    </source>
</evidence>
<reference evidence="2 3" key="1">
    <citation type="submission" date="2019-11" db="EMBL/GenBank/DDBJ databases">
        <title>Novel species isolated from a subtropical stream in China.</title>
        <authorList>
            <person name="Lu H."/>
        </authorList>
    </citation>
    <scope>NUCLEOTIDE SEQUENCE [LARGE SCALE GENOMIC DNA]</scope>
    <source>
        <strain evidence="2 3">FT26W</strain>
    </source>
</reference>
<protein>
    <submittedName>
        <fullName evidence="2">Uncharacterized protein</fullName>
    </submittedName>
</protein>
<dbReference type="Proteomes" id="UP000439986">
    <property type="component" value="Unassembled WGS sequence"/>
</dbReference>
<dbReference type="EMBL" id="WKJL01000039">
    <property type="protein sequence ID" value="MRW88028.1"/>
    <property type="molecule type" value="Genomic_DNA"/>
</dbReference>
<feature type="compositionally biased region" description="Pro residues" evidence="1">
    <location>
        <begin position="43"/>
        <end position="53"/>
    </location>
</feature>
<keyword evidence="3" id="KW-1185">Reference proteome</keyword>
<comment type="caution">
    <text evidence="2">The sequence shown here is derived from an EMBL/GenBank/DDBJ whole genome shotgun (WGS) entry which is preliminary data.</text>
</comment>
<proteinExistence type="predicted"/>
<evidence type="ECO:0000256" key="1">
    <source>
        <dbReference type="SAM" id="MobiDB-lite"/>
    </source>
</evidence>
<dbReference type="AlphaFoldDB" id="A0A844D7B8"/>
<accession>A0A844D7B8</accession>
<feature type="non-terminal residue" evidence="2">
    <location>
        <position position="61"/>
    </location>
</feature>
<name>A0A844D7B8_9BURK</name>
<organism evidence="2 3">
    <name type="scientific">Duganella aquatilis</name>
    <dbReference type="NCBI Taxonomy" id="2666082"/>
    <lineage>
        <taxon>Bacteria</taxon>
        <taxon>Pseudomonadati</taxon>
        <taxon>Pseudomonadota</taxon>
        <taxon>Betaproteobacteria</taxon>
        <taxon>Burkholderiales</taxon>
        <taxon>Oxalobacteraceae</taxon>
        <taxon>Telluria group</taxon>
        <taxon>Duganella</taxon>
    </lineage>
</organism>